<name>G4ZFZ6_PHYSP</name>
<feature type="compositionally biased region" description="Basic and acidic residues" evidence="1">
    <location>
        <begin position="1"/>
        <end position="10"/>
    </location>
</feature>
<dbReference type="KEGG" id="psoj:PHYSODRAFT_331085"/>
<sequence length="195" mass="21782">MAVQEVHELFDPFSDDDESPQDSLERASAPAGSATTLGKRATVSDGAMQIGQTSKRSRPALDQDALIVEKLSCDPELLERFLSIRQEAVCVRDAAAVHEGSESKLPQALAAPSPRKKSNTASKYDFNPREEQQFVHDRVTSAKHKACQDDLILCHNTRHDPFFSFEAAKCHLIRSQPEYLREERHAHGHVDLLRP</sequence>
<evidence type="ECO:0000313" key="2">
    <source>
        <dbReference type="EMBL" id="EGZ17063.1"/>
    </source>
</evidence>
<accession>G4ZFZ6</accession>
<dbReference type="EMBL" id="JH159154">
    <property type="protein sequence ID" value="EGZ17063.1"/>
    <property type="molecule type" value="Genomic_DNA"/>
</dbReference>
<feature type="region of interest" description="Disordered" evidence="1">
    <location>
        <begin position="1"/>
        <end position="61"/>
    </location>
</feature>
<dbReference type="InParanoid" id="G4ZFZ6"/>
<dbReference type="RefSeq" id="XP_009526121.1">
    <property type="nucleotide sequence ID" value="XM_009527826.1"/>
</dbReference>
<evidence type="ECO:0000256" key="1">
    <source>
        <dbReference type="SAM" id="MobiDB-lite"/>
    </source>
</evidence>
<keyword evidence="3" id="KW-1185">Reference proteome</keyword>
<organism evidence="2 3">
    <name type="scientific">Phytophthora sojae (strain P6497)</name>
    <name type="common">Soybean stem and root rot agent</name>
    <name type="synonym">Phytophthora megasperma f. sp. glycines</name>
    <dbReference type="NCBI Taxonomy" id="1094619"/>
    <lineage>
        <taxon>Eukaryota</taxon>
        <taxon>Sar</taxon>
        <taxon>Stramenopiles</taxon>
        <taxon>Oomycota</taxon>
        <taxon>Peronosporomycetes</taxon>
        <taxon>Peronosporales</taxon>
        <taxon>Peronosporaceae</taxon>
        <taxon>Phytophthora</taxon>
    </lineage>
</organism>
<dbReference type="AlphaFoldDB" id="G4ZFZ6"/>
<proteinExistence type="predicted"/>
<feature type="region of interest" description="Disordered" evidence="1">
    <location>
        <begin position="101"/>
        <end position="128"/>
    </location>
</feature>
<protein>
    <submittedName>
        <fullName evidence="2">Uncharacterized protein</fullName>
    </submittedName>
</protein>
<evidence type="ECO:0000313" key="3">
    <source>
        <dbReference type="Proteomes" id="UP000002640"/>
    </source>
</evidence>
<reference evidence="2 3" key="1">
    <citation type="journal article" date="2006" name="Science">
        <title>Phytophthora genome sequences uncover evolutionary origins and mechanisms of pathogenesis.</title>
        <authorList>
            <person name="Tyler B.M."/>
            <person name="Tripathy S."/>
            <person name="Zhang X."/>
            <person name="Dehal P."/>
            <person name="Jiang R.H."/>
            <person name="Aerts A."/>
            <person name="Arredondo F.D."/>
            <person name="Baxter L."/>
            <person name="Bensasson D."/>
            <person name="Beynon J.L."/>
            <person name="Chapman J."/>
            <person name="Damasceno C.M."/>
            <person name="Dorrance A.E."/>
            <person name="Dou D."/>
            <person name="Dickerman A.W."/>
            <person name="Dubchak I.L."/>
            <person name="Garbelotto M."/>
            <person name="Gijzen M."/>
            <person name="Gordon S.G."/>
            <person name="Govers F."/>
            <person name="Grunwald N.J."/>
            <person name="Huang W."/>
            <person name="Ivors K.L."/>
            <person name="Jones R.W."/>
            <person name="Kamoun S."/>
            <person name="Krampis K."/>
            <person name="Lamour K.H."/>
            <person name="Lee M.K."/>
            <person name="McDonald W.H."/>
            <person name="Medina M."/>
            <person name="Meijer H.J."/>
            <person name="Nordberg E.K."/>
            <person name="Maclean D.J."/>
            <person name="Ospina-Giraldo M.D."/>
            <person name="Morris P.F."/>
            <person name="Phuntumart V."/>
            <person name="Putnam N.H."/>
            <person name="Rash S."/>
            <person name="Rose J.K."/>
            <person name="Sakihama Y."/>
            <person name="Salamov A.A."/>
            <person name="Savidor A."/>
            <person name="Scheuring C.F."/>
            <person name="Smith B.M."/>
            <person name="Sobral B.W."/>
            <person name="Terry A."/>
            <person name="Torto-Alalibo T.A."/>
            <person name="Win J."/>
            <person name="Xu Z."/>
            <person name="Zhang H."/>
            <person name="Grigoriev I.V."/>
            <person name="Rokhsar D.S."/>
            <person name="Boore J.L."/>
        </authorList>
    </citation>
    <scope>NUCLEOTIDE SEQUENCE [LARGE SCALE GENOMIC DNA]</scope>
    <source>
        <strain evidence="2 3">P6497</strain>
    </source>
</reference>
<gene>
    <name evidence="2" type="ORF">PHYSODRAFT_331085</name>
</gene>
<dbReference type="Proteomes" id="UP000002640">
    <property type="component" value="Unassembled WGS sequence"/>
</dbReference>
<dbReference type="GeneID" id="20646221"/>